<dbReference type="Pfam" id="PF01970">
    <property type="entry name" value="TctA"/>
    <property type="match status" value="1"/>
</dbReference>
<dbReference type="PANTHER" id="PTHR35342">
    <property type="entry name" value="TRICARBOXYLIC TRANSPORT PROTEIN"/>
    <property type="match status" value="1"/>
</dbReference>
<keyword evidence="1" id="KW-0812">Transmembrane</keyword>
<dbReference type="RefSeq" id="WP_194664421.1">
    <property type="nucleotide sequence ID" value="NZ_RDPI01000323.1"/>
</dbReference>
<gene>
    <name evidence="3" type="ORF">EAY46_22565</name>
</gene>
<reference evidence="3 4" key="1">
    <citation type="journal article" date="2021" name="PeerJ">
        <title>Analysis of 44 Vibrio anguillarum genomes reveals high genetic diversity.</title>
        <authorList>
            <person name="Hansen M.J."/>
            <person name="Dalsgaard I."/>
        </authorList>
    </citation>
    <scope>NUCLEOTIDE SEQUENCE [LARGE SCALE GENOMIC DNA]</scope>
    <source>
        <strain evidence="3 4">040915-1/1B</strain>
    </source>
</reference>
<dbReference type="Proteomes" id="UP000726136">
    <property type="component" value="Unassembled WGS sequence"/>
</dbReference>
<evidence type="ECO:0000313" key="4">
    <source>
        <dbReference type="Proteomes" id="UP000726136"/>
    </source>
</evidence>
<name>A0ABR9ZBE6_VIBAN</name>
<feature type="transmembrane region" description="Helical" evidence="1">
    <location>
        <begin position="79"/>
        <end position="110"/>
    </location>
</feature>
<dbReference type="InterPro" id="IPR002823">
    <property type="entry name" value="DUF112_TM"/>
</dbReference>
<feature type="domain" description="DUF112" evidence="2">
    <location>
        <begin position="1"/>
        <end position="113"/>
    </location>
</feature>
<keyword evidence="1" id="KW-0472">Membrane</keyword>
<comment type="caution">
    <text evidence="3">The sequence shown here is derived from an EMBL/GenBank/DDBJ whole genome shotgun (WGS) entry which is preliminary data.</text>
</comment>
<evidence type="ECO:0000256" key="1">
    <source>
        <dbReference type="SAM" id="Phobius"/>
    </source>
</evidence>
<dbReference type="PANTHER" id="PTHR35342:SF5">
    <property type="entry name" value="TRICARBOXYLIC TRANSPORT PROTEIN"/>
    <property type="match status" value="1"/>
</dbReference>
<feature type="transmembrane region" description="Helical" evidence="1">
    <location>
        <begin position="38"/>
        <end position="59"/>
    </location>
</feature>
<evidence type="ECO:0000259" key="2">
    <source>
        <dbReference type="Pfam" id="PF01970"/>
    </source>
</evidence>
<evidence type="ECO:0000313" key="3">
    <source>
        <dbReference type="EMBL" id="MBF4375779.1"/>
    </source>
</evidence>
<proteinExistence type="predicted"/>
<accession>A0ABR9ZBE6</accession>
<feature type="non-terminal residue" evidence="3">
    <location>
        <position position="1"/>
    </location>
</feature>
<keyword evidence="4" id="KW-1185">Reference proteome</keyword>
<protein>
    <submittedName>
        <fullName evidence="3">Tripartite tricarboxylate transporter permease</fullName>
    </submittedName>
</protein>
<feature type="non-terminal residue" evidence="3">
    <location>
        <position position="113"/>
    </location>
</feature>
<feature type="transmembrane region" description="Helical" evidence="1">
    <location>
        <begin position="6"/>
        <end position="26"/>
    </location>
</feature>
<sequence length="113" mass="11783">IPMLSLGVPGSGTTAVMMGALLMLGIQPGPLLFVQHADVAWGLIASMFVANIILAIVNIPLAGLLVRVLAIPPKVLYPIVLGLAFIGCYAISSSVIEFYILIILGVAGVIMKR</sequence>
<keyword evidence="1" id="KW-1133">Transmembrane helix</keyword>
<dbReference type="EMBL" id="RDPI01000323">
    <property type="protein sequence ID" value="MBF4375779.1"/>
    <property type="molecule type" value="Genomic_DNA"/>
</dbReference>
<organism evidence="3 4">
    <name type="scientific">Vibrio anguillarum</name>
    <name type="common">Listonella anguillarum</name>
    <dbReference type="NCBI Taxonomy" id="55601"/>
    <lineage>
        <taxon>Bacteria</taxon>
        <taxon>Pseudomonadati</taxon>
        <taxon>Pseudomonadota</taxon>
        <taxon>Gammaproteobacteria</taxon>
        <taxon>Vibrionales</taxon>
        <taxon>Vibrionaceae</taxon>
        <taxon>Vibrio</taxon>
    </lineage>
</organism>